<evidence type="ECO:0000256" key="1">
    <source>
        <dbReference type="SAM" id="MobiDB-lite"/>
    </source>
</evidence>
<proteinExistence type="predicted"/>
<evidence type="ECO:0000313" key="2">
    <source>
        <dbReference type="EMBL" id="CAK1556381.1"/>
    </source>
</evidence>
<gene>
    <name evidence="2" type="ORF">LNINA_LOCUS15136</name>
</gene>
<dbReference type="EMBL" id="CAVLEF010000283">
    <property type="protein sequence ID" value="CAK1556381.1"/>
    <property type="molecule type" value="Genomic_DNA"/>
</dbReference>
<dbReference type="Proteomes" id="UP001497472">
    <property type="component" value="Unassembled WGS sequence"/>
</dbReference>
<sequence>MEPREQRLAAWLVKQTDCISKWDVRVFYRLWRVGAHEWLTGVRGEAARGVTGQAGRENARAPPVPRHAPPAPGALPTII</sequence>
<feature type="compositionally biased region" description="Pro residues" evidence="1">
    <location>
        <begin position="62"/>
        <end position="73"/>
    </location>
</feature>
<dbReference type="AlphaFoldDB" id="A0AAV1K6Q4"/>
<reference evidence="2 3" key="1">
    <citation type="submission" date="2023-11" db="EMBL/GenBank/DDBJ databases">
        <authorList>
            <person name="Okamura Y."/>
        </authorList>
    </citation>
    <scope>NUCLEOTIDE SEQUENCE [LARGE SCALE GENOMIC DNA]</scope>
</reference>
<organism evidence="2 3">
    <name type="scientific">Leptosia nina</name>
    <dbReference type="NCBI Taxonomy" id="320188"/>
    <lineage>
        <taxon>Eukaryota</taxon>
        <taxon>Metazoa</taxon>
        <taxon>Ecdysozoa</taxon>
        <taxon>Arthropoda</taxon>
        <taxon>Hexapoda</taxon>
        <taxon>Insecta</taxon>
        <taxon>Pterygota</taxon>
        <taxon>Neoptera</taxon>
        <taxon>Endopterygota</taxon>
        <taxon>Lepidoptera</taxon>
        <taxon>Glossata</taxon>
        <taxon>Ditrysia</taxon>
        <taxon>Papilionoidea</taxon>
        <taxon>Pieridae</taxon>
        <taxon>Pierinae</taxon>
        <taxon>Leptosia</taxon>
    </lineage>
</organism>
<feature type="region of interest" description="Disordered" evidence="1">
    <location>
        <begin position="49"/>
        <end position="79"/>
    </location>
</feature>
<name>A0AAV1K6Q4_9NEOP</name>
<protein>
    <submittedName>
        <fullName evidence="2">Uncharacterized protein</fullName>
    </submittedName>
</protein>
<keyword evidence="3" id="KW-1185">Reference proteome</keyword>
<comment type="caution">
    <text evidence="2">The sequence shown here is derived from an EMBL/GenBank/DDBJ whole genome shotgun (WGS) entry which is preliminary data.</text>
</comment>
<accession>A0AAV1K6Q4</accession>
<evidence type="ECO:0000313" key="3">
    <source>
        <dbReference type="Proteomes" id="UP001497472"/>
    </source>
</evidence>